<comment type="subcellular location">
    <subcellularLocation>
        <location evidence="1">Nucleus</location>
    </subcellularLocation>
</comment>
<evidence type="ECO:0000256" key="2">
    <source>
        <dbReference type="ARBA" id="ARBA00023242"/>
    </source>
</evidence>
<keyword evidence="2" id="KW-0539">Nucleus</keyword>
<organism evidence="3 4">
    <name type="scientific">Trichoderma harzianum CBS 226.95</name>
    <dbReference type="NCBI Taxonomy" id="983964"/>
    <lineage>
        <taxon>Eukaryota</taxon>
        <taxon>Fungi</taxon>
        <taxon>Dikarya</taxon>
        <taxon>Ascomycota</taxon>
        <taxon>Pezizomycotina</taxon>
        <taxon>Sordariomycetes</taxon>
        <taxon>Hypocreomycetidae</taxon>
        <taxon>Hypocreales</taxon>
        <taxon>Hypocreaceae</taxon>
        <taxon>Trichoderma</taxon>
    </lineage>
</organism>
<dbReference type="Proteomes" id="UP000241690">
    <property type="component" value="Unassembled WGS sequence"/>
</dbReference>
<keyword evidence="4" id="KW-1185">Reference proteome</keyword>
<dbReference type="GO" id="GO:0005634">
    <property type="term" value="C:nucleus"/>
    <property type="evidence" value="ECO:0007669"/>
    <property type="project" value="UniProtKB-SubCell"/>
</dbReference>
<name>A0A2T3ZUB3_TRIHA</name>
<dbReference type="CDD" id="cd12148">
    <property type="entry name" value="fungal_TF_MHR"/>
    <property type="match status" value="1"/>
</dbReference>
<accession>A0A2T3ZUB3</accession>
<protein>
    <recommendedName>
        <fullName evidence="5">Transcription factor domain-containing protein</fullName>
    </recommendedName>
</protein>
<reference evidence="3 4" key="1">
    <citation type="submission" date="2016-07" db="EMBL/GenBank/DDBJ databases">
        <title>Multiple horizontal gene transfer events from other fungi enriched the ability of initially mycotrophic Trichoderma (Ascomycota) to feed on dead plant biomass.</title>
        <authorList>
            <consortium name="DOE Joint Genome Institute"/>
            <person name="Aerts A."/>
            <person name="Atanasova L."/>
            <person name="Chenthamara K."/>
            <person name="Zhang J."/>
            <person name="Grujic M."/>
            <person name="Henrissat B."/>
            <person name="Kuo A."/>
            <person name="Salamov A."/>
            <person name="Lipzen A."/>
            <person name="Labutti K."/>
            <person name="Barry K."/>
            <person name="Miao Y."/>
            <person name="Rahimi M.J."/>
            <person name="Shen Q."/>
            <person name="Grigoriev I.V."/>
            <person name="Kubicek C.P."/>
            <person name="Druzhinina I.S."/>
        </authorList>
    </citation>
    <scope>NUCLEOTIDE SEQUENCE [LARGE SCALE GENOMIC DNA]</scope>
    <source>
        <strain evidence="3 4">CBS 226.95</strain>
    </source>
</reference>
<proteinExistence type="predicted"/>
<dbReference type="PANTHER" id="PTHR31001">
    <property type="entry name" value="UNCHARACTERIZED TRANSCRIPTIONAL REGULATORY PROTEIN"/>
    <property type="match status" value="1"/>
</dbReference>
<evidence type="ECO:0000256" key="1">
    <source>
        <dbReference type="ARBA" id="ARBA00004123"/>
    </source>
</evidence>
<dbReference type="PANTHER" id="PTHR31001:SF85">
    <property type="entry name" value="ZN(II)2CYS6 TRANSCRIPTION FACTOR (EUROFUNG)"/>
    <property type="match status" value="1"/>
</dbReference>
<sequence>LPFNFPVDVSQPLELAHPPPASILFLWQTYLDVVDPLIKIFHVPSIQRQVMSISQGRKIPDADTECLLFAIYYSTVIAIPAAECRQELHEERPVLLQRFRNGVEESLRRINFWSSRNITALQAFLLYLVIIIS</sequence>
<dbReference type="EMBL" id="KZ679699">
    <property type="protein sequence ID" value="PTB48395.1"/>
    <property type="molecule type" value="Genomic_DNA"/>
</dbReference>
<evidence type="ECO:0000313" key="4">
    <source>
        <dbReference type="Proteomes" id="UP000241690"/>
    </source>
</evidence>
<gene>
    <name evidence="3" type="ORF">M431DRAFT_100136</name>
</gene>
<dbReference type="RefSeq" id="XP_024768072.1">
    <property type="nucleotide sequence ID" value="XM_024911168.1"/>
</dbReference>
<dbReference type="GeneID" id="36619727"/>
<evidence type="ECO:0000313" key="3">
    <source>
        <dbReference type="EMBL" id="PTB48395.1"/>
    </source>
</evidence>
<evidence type="ECO:0008006" key="5">
    <source>
        <dbReference type="Google" id="ProtNLM"/>
    </source>
</evidence>
<dbReference type="InterPro" id="IPR050613">
    <property type="entry name" value="Sec_Metabolite_Reg"/>
</dbReference>
<dbReference type="AlphaFoldDB" id="A0A2T3ZUB3"/>
<feature type="non-terminal residue" evidence="3">
    <location>
        <position position="1"/>
    </location>
</feature>